<accession>Q03VQ9</accession>
<keyword evidence="2" id="KW-1185">Reference proteome</keyword>
<protein>
    <submittedName>
        <fullName evidence="1">Uncharacterized protein</fullName>
    </submittedName>
</protein>
<dbReference type="EnsemblBacteria" id="ABJ62713">
    <property type="protein sequence ID" value="ABJ62713"/>
    <property type="gene ID" value="LEUM_1621"/>
</dbReference>
<dbReference type="AlphaFoldDB" id="Q03VQ9"/>
<dbReference type="Proteomes" id="UP000000362">
    <property type="component" value="Chromosome"/>
</dbReference>
<dbReference type="EMBL" id="CP000414">
    <property type="protein sequence ID" value="ABJ62713.1"/>
    <property type="molecule type" value="Genomic_DNA"/>
</dbReference>
<proteinExistence type="predicted"/>
<evidence type="ECO:0000313" key="2">
    <source>
        <dbReference type="Proteomes" id="UP000000362"/>
    </source>
</evidence>
<name>Q03VQ9_LEUMM</name>
<dbReference type="KEGG" id="lme:LEUM_1621"/>
<sequence>MFIPNNNLSIIGLLIKQVVEILVYVVN</sequence>
<organism evidence="1 2">
    <name type="scientific">Leuconostoc mesenteroides subsp. mesenteroides (strain ATCC 8293 / DSM 20343 / BCRC 11652 / CCM 1803 / JCM 6124 / NCDO 523 / NBRC 100496 / NCIMB 8023 / NCTC 12954 / NRRL B-1118 / 37Y)</name>
    <dbReference type="NCBI Taxonomy" id="203120"/>
    <lineage>
        <taxon>Bacteria</taxon>
        <taxon>Bacillati</taxon>
        <taxon>Bacillota</taxon>
        <taxon>Bacilli</taxon>
        <taxon>Lactobacillales</taxon>
        <taxon>Lactobacillaceae</taxon>
        <taxon>Leuconostoc</taxon>
    </lineage>
</organism>
<dbReference type="HOGENOM" id="CLU_3414789_0_0_9"/>
<gene>
    <name evidence="1" type="ordered locus">LEUM_1621</name>
</gene>
<evidence type="ECO:0000313" key="1">
    <source>
        <dbReference type="EMBL" id="ABJ62713.1"/>
    </source>
</evidence>
<reference evidence="1 2" key="1">
    <citation type="journal article" date="2006" name="Proc. Natl. Acad. Sci. U.S.A.">
        <title>Comparative genomics of the lactic acid bacteria.</title>
        <authorList>
            <person name="Makarova K."/>
            <person name="Slesarev A."/>
            <person name="Wolf Y."/>
            <person name="Sorokin A."/>
            <person name="Mirkin B."/>
            <person name="Koonin E."/>
            <person name="Pavlov A."/>
            <person name="Pavlova N."/>
            <person name="Karamychev V."/>
            <person name="Polouchine N."/>
            <person name="Shakhova V."/>
            <person name="Grigoriev I."/>
            <person name="Lou Y."/>
            <person name="Rohksar D."/>
            <person name="Lucas S."/>
            <person name="Huang K."/>
            <person name="Goodstein D.M."/>
            <person name="Hawkins T."/>
            <person name="Plengvidhya V."/>
            <person name="Welker D."/>
            <person name="Hughes J."/>
            <person name="Goh Y."/>
            <person name="Benson A."/>
            <person name="Baldwin K."/>
            <person name="Lee J.H."/>
            <person name="Diaz-Muniz I."/>
            <person name="Dosti B."/>
            <person name="Smeianov V."/>
            <person name="Wechter W."/>
            <person name="Barabote R."/>
            <person name="Lorca G."/>
            <person name="Altermann E."/>
            <person name="Barrangou R."/>
            <person name="Ganesan B."/>
            <person name="Xie Y."/>
            <person name="Rawsthorne H."/>
            <person name="Tamir D."/>
            <person name="Parker C."/>
            <person name="Breidt F."/>
            <person name="Broadbent J."/>
            <person name="Hutkins R."/>
            <person name="O'Sullivan D."/>
            <person name="Steele J."/>
            <person name="Unlu G."/>
            <person name="Saier M."/>
            <person name="Klaenhammer T."/>
            <person name="Richardson P."/>
            <person name="Kozyavkin S."/>
            <person name="Weimer B."/>
            <person name="Mills D."/>
        </authorList>
    </citation>
    <scope>NUCLEOTIDE SEQUENCE [LARGE SCALE GENOMIC DNA]</scope>
    <source>
        <strain evidence="2">ATCC 8293 / DSM 20343 / BCRC 11652 / CCM 1803 / JCM 6124 / NCDO 523 / NBRC 100496 / NCIMB 8023 / NCTC 12954 / NRRL B-1118 / 37Y</strain>
    </source>
</reference>